<dbReference type="EMBL" id="QJJV01000002">
    <property type="protein sequence ID" value="PXX19634.1"/>
    <property type="molecule type" value="Genomic_DNA"/>
</dbReference>
<keyword evidence="2" id="KW-1185">Reference proteome</keyword>
<dbReference type="Proteomes" id="UP000247515">
    <property type="component" value="Unassembled WGS sequence"/>
</dbReference>
<dbReference type="RefSeq" id="WP_146229915.1">
    <property type="nucleotide sequence ID" value="NZ_JAGIXD010000014.1"/>
</dbReference>
<sequence>MSTSQTLAIVAKETNPVAPGSCAACQRKGLPILPLRQAVLRAHSTPPPPKLQPTRRRPRPGTRILTLLRKQDCLLSM</sequence>
<evidence type="ECO:0000313" key="1">
    <source>
        <dbReference type="EMBL" id="PXX19634.1"/>
    </source>
</evidence>
<reference evidence="1 2" key="1">
    <citation type="submission" date="2018-05" db="EMBL/GenBank/DDBJ databases">
        <title>Genomic Encyclopedia of Type Strains, Phase IV (KMG-V): Genome sequencing to study the core and pangenomes of soil and plant-associated prokaryotes.</title>
        <authorList>
            <person name="Whitman W."/>
        </authorList>
    </citation>
    <scope>NUCLEOTIDE SEQUENCE [LARGE SCALE GENOMIC DNA]</scope>
    <source>
        <strain evidence="1 2">SIr-6563</strain>
    </source>
</reference>
<protein>
    <submittedName>
        <fullName evidence="1">Uncharacterized protein</fullName>
    </submittedName>
</protein>
<evidence type="ECO:0000313" key="2">
    <source>
        <dbReference type="Proteomes" id="UP000247515"/>
    </source>
</evidence>
<organism evidence="1 2">
    <name type="scientific">Paraburkholderia tropica</name>
    <dbReference type="NCBI Taxonomy" id="92647"/>
    <lineage>
        <taxon>Bacteria</taxon>
        <taxon>Pseudomonadati</taxon>
        <taxon>Pseudomonadota</taxon>
        <taxon>Betaproteobacteria</taxon>
        <taxon>Burkholderiales</taxon>
        <taxon>Burkholderiaceae</taxon>
        <taxon>Paraburkholderia</taxon>
    </lineage>
</organism>
<proteinExistence type="predicted"/>
<gene>
    <name evidence="1" type="ORF">C7400_10258</name>
</gene>
<name>A0ABX5MY48_9BURK</name>
<accession>A0ABX5MY48</accession>
<comment type="caution">
    <text evidence="1">The sequence shown here is derived from an EMBL/GenBank/DDBJ whole genome shotgun (WGS) entry which is preliminary data.</text>
</comment>